<dbReference type="InterPro" id="IPR015947">
    <property type="entry name" value="PUA-like_sf"/>
</dbReference>
<keyword evidence="2" id="KW-1185">Reference proteome</keyword>
<dbReference type="RefSeq" id="WP_127082321.1">
    <property type="nucleotide sequence ID" value="NZ_RSCL01000009.1"/>
</dbReference>
<gene>
    <name evidence="1" type="ORF">DSM106972_038840</name>
</gene>
<dbReference type="Proteomes" id="UP000271624">
    <property type="component" value="Unassembled WGS sequence"/>
</dbReference>
<evidence type="ECO:0000313" key="2">
    <source>
        <dbReference type="Proteomes" id="UP000271624"/>
    </source>
</evidence>
<dbReference type="SUPFAM" id="SSF88697">
    <property type="entry name" value="PUA domain-like"/>
    <property type="match status" value="1"/>
</dbReference>
<dbReference type="AlphaFoldDB" id="A0A3S1B564"/>
<organism evidence="1 2">
    <name type="scientific">Dulcicalothrix desertica PCC 7102</name>
    <dbReference type="NCBI Taxonomy" id="232991"/>
    <lineage>
        <taxon>Bacteria</taxon>
        <taxon>Bacillati</taxon>
        <taxon>Cyanobacteriota</taxon>
        <taxon>Cyanophyceae</taxon>
        <taxon>Nostocales</taxon>
        <taxon>Calotrichaceae</taxon>
        <taxon>Dulcicalothrix</taxon>
    </lineage>
</organism>
<comment type="caution">
    <text evidence="1">The sequence shown here is derived from an EMBL/GenBank/DDBJ whole genome shotgun (WGS) entry which is preliminary data.</text>
</comment>
<accession>A0A3S1B564</accession>
<evidence type="ECO:0000313" key="1">
    <source>
        <dbReference type="EMBL" id="RUT05063.1"/>
    </source>
</evidence>
<name>A0A3S1B564_9CYAN</name>
<dbReference type="OrthoDB" id="359066at2"/>
<protein>
    <recommendedName>
        <fullName evidence="3">ASCH domain-containing protein</fullName>
    </recommendedName>
</protein>
<dbReference type="EMBL" id="RSCL01000009">
    <property type="protein sequence ID" value="RUT05063.1"/>
    <property type="molecule type" value="Genomic_DNA"/>
</dbReference>
<reference evidence="1" key="2">
    <citation type="journal article" date="2019" name="Genome Biol. Evol.">
        <title>Day and night: Metabolic profiles and evolutionary relationships of six axenic non-marine cyanobacteria.</title>
        <authorList>
            <person name="Will S.E."/>
            <person name="Henke P."/>
            <person name="Boedeker C."/>
            <person name="Huang S."/>
            <person name="Brinkmann H."/>
            <person name="Rohde M."/>
            <person name="Jarek M."/>
            <person name="Friedl T."/>
            <person name="Seufert S."/>
            <person name="Schumacher M."/>
            <person name="Overmann J."/>
            <person name="Neumann-Schaal M."/>
            <person name="Petersen J."/>
        </authorList>
    </citation>
    <scope>NUCLEOTIDE SEQUENCE [LARGE SCALE GENOMIC DNA]</scope>
    <source>
        <strain evidence="1">PCC 7102</strain>
    </source>
</reference>
<sequence length="140" mass="15660">MEINYPTNLKAISIHAPFAYAICLGLKREEYRTQPTKRRGWVLVHASLSKASDEYFTTYNINPSTVKRGAIIGAVKINGCTGSVGNWAYQLDTPVLFEQPIEEVKGKQAIFWGANSQELQFAFTLASQQIAKFLNTKELS</sequence>
<dbReference type="Gene3D" id="2.30.130.30">
    <property type="entry name" value="Hypothetical protein"/>
    <property type="match status" value="1"/>
</dbReference>
<evidence type="ECO:0008006" key="3">
    <source>
        <dbReference type="Google" id="ProtNLM"/>
    </source>
</evidence>
<proteinExistence type="predicted"/>
<reference evidence="1" key="1">
    <citation type="submission" date="2018-12" db="EMBL/GenBank/DDBJ databases">
        <authorList>
            <person name="Will S."/>
            <person name="Neumann-Schaal M."/>
            <person name="Henke P."/>
        </authorList>
    </citation>
    <scope>NUCLEOTIDE SEQUENCE</scope>
    <source>
        <strain evidence="1">PCC 7102</strain>
    </source>
</reference>